<reference evidence="1 2" key="1">
    <citation type="submission" date="2023-01" db="EMBL/GenBank/DDBJ databases">
        <title>Analysis of 21 Apiospora genomes using comparative genomics revels a genus with tremendous synthesis potential of carbohydrate active enzymes and secondary metabolites.</title>
        <authorList>
            <person name="Sorensen T."/>
        </authorList>
    </citation>
    <scope>NUCLEOTIDE SEQUENCE [LARGE SCALE GENOMIC DNA]</scope>
    <source>
        <strain evidence="1 2">CBS 135458</strain>
    </source>
</reference>
<name>A0ABR1W3E2_9PEZI</name>
<evidence type="ECO:0000313" key="1">
    <source>
        <dbReference type="EMBL" id="KAK8076668.1"/>
    </source>
</evidence>
<dbReference type="GeneID" id="92088412"/>
<protein>
    <submittedName>
        <fullName evidence="1">Uncharacterized protein</fullName>
    </submittedName>
</protein>
<evidence type="ECO:0000313" key="2">
    <source>
        <dbReference type="Proteomes" id="UP001480595"/>
    </source>
</evidence>
<gene>
    <name evidence="1" type="ORF">PG994_003940</name>
</gene>
<comment type="caution">
    <text evidence="1">The sequence shown here is derived from an EMBL/GenBank/DDBJ whole genome shotgun (WGS) entry which is preliminary data.</text>
</comment>
<dbReference type="InterPro" id="IPR023393">
    <property type="entry name" value="START-like_dom_sf"/>
</dbReference>
<sequence>MLSLSNLPTLAGAKPIGSGSYSVAASPHHTSAKNATTISSGSSSHHYSYSNATSINNGTTSHDGMMINWGFLRCPQNMGNDSALLLLPTPTYGTEGRAWMVCAETLIRAPPRRVYDALLDFGRYRDWNSYITDVEIVHPTSRVPIINATTASPNHAKVYEGMDLTFTFHGLGGEDVVTTGPEVLTVLSAGGSGSAAIKSPSSSECENPACAKTSAKKVGAGVGGKKNRYLMSAWRSDLTVAGELIRSEHPNTYYEGKSTETFKLLQAEMRGLNEQQGRDLKAYLEKKGTKN</sequence>
<dbReference type="Gene3D" id="3.30.530.20">
    <property type="match status" value="1"/>
</dbReference>
<dbReference type="Proteomes" id="UP001480595">
    <property type="component" value="Unassembled WGS sequence"/>
</dbReference>
<keyword evidence="2" id="KW-1185">Reference proteome</keyword>
<dbReference type="RefSeq" id="XP_066719627.1">
    <property type="nucleotide sequence ID" value="XM_066855349.1"/>
</dbReference>
<dbReference type="EMBL" id="JAQQWL010000004">
    <property type="protein sequence ID" value="KAK8076668.1"/>
    <property type="molecule type" value="Genomic_DNA"/>
</dbReference>
<dbReference type="SUPFAM" id="SSF55961">
    <property type="entry name" value="Bet v1-like"/>
    <property type="match status" value="1"/>
</dbReference>
<organism evidence="1 2">
    <name type="scientific">Apiospora phragmitis</name>
    <dbReference type="NCBI Taxonomy" id="2905665"/>
    <lineage>
        <taxon>Eukaryota</taxon>
        <taxon>Fungi</taxon>
        <taxon>Dikarya</taxon>
        <taxon>Ascomycota</taxon>
        <taxon>Pezizomycotina</taxon>
        <taxon>Sordariomycetes</taxon>
        <taxon>Xylariomycetidae</taxon>
        <taxon>Amphisphaeriales</taxon>
        <taxon>Apiosporaceae</taxon>
        <taxon>Apiospora</taxon>
    </lineage>
</organism>
<proteinExistence type="predicted"/>
<accession>A0ABR1W3E2</accession>